<evidence type="ECO:0000256" key="2">
    <source>
        <dbReference type="ARBA" id="ARBA00008829"/>
    </source>
</evidence>
<dbReference type="GO" id="GO:0005737">
    <property type="term" value="C:cytoplasm"/>
    <property type="evidence" value="ECO:0007669"/>
    <property type="project" value="InterPro"/>
</dbReference>
<dbReference type="InterPro" id="IPR011778">
    <property type="entry name" value="Hydantoinase/dihydroPyrase"/>
</dbReference>
<dbReference type="SUPFAM" id="SSF51338">
    <property type="entry name" value="Composite domain of metallo-dependent hydrolases"/>
    <property type="match status" value="1"/>
</dbReference>
<dbReference type="Pfam" id="PF01979">
    <property type="entry name" value="Amidohydro_1"/>
    <property type="match status" value="1"/>
</dbReference>
<feature type="domain" description="Amidohydrolase-related" evidence="8">
    <location>
        <begin position="58"/>
        <end position="409"/>
    </location>
</feature>
<dbReference type="FunFam" id="3.20.20.140:FF:000174">
    <property type="entry name" value="Dihydropyrimidinase-related protein 2"/>
    <property type="match status" value="1"/>
</dbReference>
<comment type="cofactor">
    <cofactor evidence="1">
        <name>Zn(2+)</name>
        <dbReference type="ChEBI" id="CHEBI:29105"/>
    </cofactor>
</comment>
<dbReference type="InterPro" id="IPR032466">
    <property type="entry name" value="Metal_Hydrolase"/>
</dbReference>
<dbReference type="GO" id="GO:0004157">
    <property type="term" value="F:dihydropyrimidinase activity"/>
    <property type="evidence" value="ECO:0007669"/>
    <property type="project" value="UniProtKB-EC"/>
</dbReference>
<dbReference type="EMBL" id="LASV01000113">
    <property type="protein sequence ID" value="KKA23000.1"/>
    <property type="molecule type" value="Genomic_DNA"/>
</dbReference>
<dbReference type="GO" id="GO:0046872">
    <property type="term" value="F:metal ion binding"/>
    <property type="evidence" value="ECO:0007669"/>
    <property type="project" value="UniProtKB-KW"/>
</dbReference>
<evidence type="ECO:0000313" key="9">
    <source>
        <dbReference type="EMBL" id="KKA23000.1"/>
    </source>
</evidence>
<keyword evidence="3" id="KW-0479">Metal-binding</keyword>
<dbReference type="InterPro" id="IPR006680">
    <property type="entry name" value="Amidohydro-rel"/>
</dbReference>
<evidence type="ECO:0000256" key="6">
    <source>
        <dbReference type="ARBA" id="ARBA00039113"/>
    </source>
</evidence>
<reference evidence="9 10" key="1">
    <citation type="submission" date="2015-04" db="EMBL/GenBank/DDBJ databases">
        <authorList>
            <person name="Heijne W.H."/>
            <person name="Fedorova N.D."/>
            <person name="Nierman W.C."/>
            <person name="Vollebregt A.W."/>
            <person name="Zhao Z."/>
            <person name="Wu L."/>
            <person name="Kumar M."/>
            <person name="Stam H."/>
            <person name="van den Berg M.A."/>
            <person name="Pel H.J."/>
        </authorList>
    </citation>
    <scope>NUCLEOTIDE SEQUENCE [LARGE SCALE GENOMIC DNA]</scope>
    <source>
        <strain evidence="9 10">CBS 393.64</strain>
    </source>
</reference>
<name>A0A0F4YY15_RASE3</name>
<dbReference type="PANTHER" id="PTHR11647">
    <property type="entry name" value="HYDRANTOINASE/DIHYDROPYRIMIDINASE FAMILY MEMBER"/>
    <property type="match status" value="1"/>
</dbReference>
<protein>
    <recommendedName>
        <fullName evidence="6">dihydropyrimidinase</fullName>
        <ecNumber evidence="6">3.5.2.2</ecNumber>
    </recommendedName>
</protein>
<keyword evidence="10" id="KW-1185">Reference proteome</keyword>
<dbReference type="InterPro" id="IPR050378">
    <property type="entry name" value="Metallo-dep_Hydrolases_sf"/>
</dbReference>
<dbReference type="Proteomes" id="UP000053958">
    <property type="component" value="Unassembled WGS sequence"/>
</dbReference>
<dbReference type="Gene3D" id="3.20.20.140">
    <property type="entry name" value="Metal-dependent hydrolases"/>
    <property type="match status" value="1"/>
</dbReference>
<dbReference type="STRING" id="1408163.A0A0F4YY15"/>
<sequence length="482" mass="52851">MKVFPTVDLIICNATIATASDVLLNQDIAVSQGKIVLLGQHLTSLFSAAQVIDAEGAYVTPGGVDSHAHLDQDNSVTGDTFETGTRSAVAGGTTTVFAFATQKRSDESVIPVVEDYHRRATGNAYCDYGFHLILTNPTNKIVDEELPTLVTDGGITSVKLYMTYEPLKLGDREILDVMECTRRLGMTTMVHAENSEMINWITEKLEARKMTEPYYHAVSRPKIAEDEATYRVISLSELIDIPILIVHMSSRVAVSHVRKAQTRLLPIHAETCPHYLFLTSERLKGEIFEGAKCVCSPPLREDPMELEEMWKGLSNGTFTTFSSDHAPSKFDHPQGKKAGLVDGTMSFKKIPNGLPGVETRMATLFCGGVLTGRISIQRFVELTSSNPAKLYGLGDRKGTIAPGYDADFASGIRRRNKPSSAVLRRRWLRSPSPTRCCIMTSTTRPSKAWSSRTGRATPSCGGRSSGTGTMEACWARWAMESS</sequence>
<organism evidence="9 10">
    <name type="scientific">Rasamsonia emersonii (strain ATCC 16479 / CBS 393.64 / IMI 116815)</name>
    <dbReference type="NCBI Taxonomy" id="1408163"/>
    <lineage>
        <taxon>Eukaryota</taxon>
        <taxon>Fungi</taxon>
        <taxon>Dikarya</taxon>
        <taxon>Ascomycota</taxon>
        <taxon>Pezizomycotina</taxon>
        <taxon>Eurotiomycetes</taxon>
        <taxon>Eurotiomycetidae</taxon>
        <taxon>Eurotiales</taxon>
        <taxon>Trichocomaceae</taxon>
        <taxon>Rasamsonia</taxon>
    </lineage>
</organism>
<dbReference type="EC" id="3.5.2.2" evidence="6"/>
<dbReference type="AlphaFoldDB" id="A0A0F4YY15"/>
<accession>A0A0F4YY15</accession>
<comment type="caution">
    <text evidence="9">The sequence shown here is derived from an EMBL/GenBank/DDBJ whole genome shotgun (WGS) entry which is preliminary data.</text>
</comment>
<dbReference type="InterPro" id="IPR011059">
    <property type="entry name" value="Metal-dep_hydrolase_composite"/>
</dbReference>
<dbReference type="CDD" id="cd01314">
    <property type="entry name" value="D-HYD"/>
    <property type="match status" value="1"/>
</dbReference>
<comment type="PTM">
    <text evidence="7">Carbamylation allows a single lysine to coordinate two divalent metal cations.</text>
</comment>
<evidence type="ECO:0000313" key="10">
    <source>
        <dbReference type="Proteomes" id="UP000053958"/>
    </source>
</evidence>
<evidence type="ECO:0000256" key="7">
    <source>
        <dbReference type="PIRSR" id="PIRSR611778-50"/>
    </source>
</evidence>
<dbReference type="NCBIfam" id="TIGR02033">
    <property type="entry name" value="D-hydantoinase"/>
    <property type="match status" value="1"/>
</dbReference>
<dbReference type="PANTHER" id="PTHR11647:SF1">
    <property type="entry name" value="COLLAPSIN RESPONSE MEDIATOR PROTEIN"/>
    <property type="match status" value="1"/>
</dbReference>
<keyword evidence="4" id="KW-0378">Hydrolase</keyword>
<evidence type="ECO:0000256" key="1">
    <source>
        <dbReference type="ARBA" id="ARBA00001947"/>
    </source>
</evidence>
<evidence type="ECO:0000256" key="5">
    <source>
        <dbReference type="ARBA" id="ARBA00036696"/>
    </source>
</evidence>
<comment type="similarity">
    <text evidence="2">Belongs to the metallo-dependent hydrolases superfamily. Hydantoinase/dihydropyrimidinase family.</text>
</comment>
<proteinExistence type="inferred from homology"/>
<feature type="modified residue" description="N6-carboxylysine" evidence="7">
    <location>
        <position position="159"/>
    </location>
</feature>
<evidence type="ECO:0000259" key="8">
    <source>
        <dbReference type="Pfam" id="PF01979"/>
    </source>
</evidence>
<dbReference type="SUPFAM" id="SSF51556">
    <property type="entry name" value="Metallo-dependent hydrolases"/>
    <property type="match status" value="1"/>
</dbReference>
<dbReference type="OrthoDB" id="1924787at2759"/>
<evidence type="ECO:0000256" key="3">
    <source>
        <dbReference type="ARBA" id="ARBA00022723"/>
    </source>
</evidence>
<evidence type="ECO:0000256" key="4">
    <source>
        <dbReference type="ARBA" id="ARBA00022801"/>
    </source>
</evidence>
<comment type="catalytic activity">
    <reaction evidence="5">
        <text>5,6-dihydrouracil + H2O = 3-(carbamoylamino)propanoate + H(+)</text>
        <dbReference type="Rhea" id="RHEA:16121"/>
        <dbReference type="ChEBI" id="CHEBI:11892"/>
        <dbReference type="ChEBI" id="CHEBI:15377"/>
        <dbReference type="ChEBI" id="CHEBI:15378"/>
        <dbReference type="ChEBI" id="CHEBI:15901"/>
        <dbReference type="EC" id="3.5.2.2"/>
    </reaction>
</comment>
<dbReference type="GeneID" id="25315313"/>
<dbReference type="RefSeq" id="XP_013329612.1">
    <property type="nucleotide sequence ID" value="XM_013474158.1"/>
</dbReference>
<gene>
    <name evidence="9" type="ORF">T310_2962</name>
</gene>